<gene>
    <name evidence="2" type="ORF">AAFF_G00180700</name>
</gene>
<name>A0AAD7SYE0_9TELE</name>
<feature type="region of interest" description="Disordered" evidence="1">
    <location>
        <begin position="39"/>
        <end position="91"/>
    </location>
</feature>
<comment type="caution">
    <text evidence="2">The sequence shown here is derived from an EMBL/GenBank/DDBJ whole genome shotgun (WGS) entry which is preliminary data.</text>
</comment>
<evidence type="ECO:0000313" key="2">
    <source>
        <dbReference type="EMBL" id="KAJ8411035.1"/>
    </source>
</evidence>
<evidence type="ECO:0000256" key="1">
    <source>
        <dbReference type="SAM" id="MobiDB-lite"/>
    </source>
</evidence>
<accession>A0AAD7SYE0</accession>
<proteinExistence type="predicted"/>
<sequence>MDVRSALPPSQAINSGWMWRVSSFTGAYPARPALLCHSVLSGSSGSSGRQARRPGEAEGEEDWPVSGKGGDLESSSVGPDGIGQWSPPPKRRSLMRFLMRHPFQDVTTVRLINKTITPNHIGRF</sequence>
<dbReference type="Proteomes" id="UP001221898">
    <property type="component" value="Unassembled WGS sequence"/>
</dbReference>
<protein>
    <submittedName>
        <fullName evidence="2">Uncharacterized protein</fullName>
    </submittedName>
</protein>
<reference evidence="2" key="1">
    <citation type="journal article" date="2023" name="Science">
        <title>Genome structures resolve the early diversification of teleost fishes.</title>
        <authorList>
            <person name="Parey E."/>
            <person name="Louis A."/>
            <person name="Montfort J."/>
            <person name="Bouchez O."/>
            <person name="Roques C."/>
            <person name="Iampietro C."/>
            <person name="Lluch J."/>
            <person name="Castinel A."/>
            <person name="Donnadieu C."/>
            <person name="Desvignes T."/>
            <person name="Floi Bucao C."/>
            <person name="Jouanno E."/>
            <person name="Wen M."/>
            <person name="Mejri S."/>
            <person name="Dirks R."/>
            <person name="Jansen H."/>
            <person name="Henkel C."/>
            <person name="Chen W.J."/>
            <person name="Zahm M."/>
            <person name="Cabau C."/>
            <person name="Klopp C."/>
            <person name="Thompson A.W."/>
            <person name="Robinson-Rechavi M."/>
            <person name="Braasch I."/>
            <person name="Lecointre G."/>
            <person name="Bobe J."/>
            <person name="Postlethwait J.H."/>
            <person name="Berthelot C."/>
            <person name="Roest Crollius H."/>
            <person name="Guiguen Y."/>
        </authorList>
    </citation>
    <scope>NUCLEOTIDE SEQUENCE</scope>
    <source>
        <strain evidence="2">NC1722</strain>
    </source>
</reference>
<dbReference type="EMBL" id="JAINUG010000024">
    <property type="protein sequence ID" value="KAJ8411035.1"/>
    <property type="molecule type" value="Genomic_DNA"/>
</dbReference>
<dbReference type="AlphaFoldDB" id="A0AAD7SYE0"/>
<evidence type="ECO:0000313" key="3">
    <source>
        <dbReference type="Proteomes" id="UP001221898"/>
    </source>
</evidence>
<organism evidence="2 3">
    <name type="scientific">Aldrovandia affinis</name>
    <dbReference type="NCBI Taxonomy" id="143900"/>
    <lineage>
        <taxon>Eukaryota</taxon>
        <taxon>Metazoa</taxon>
        <taxon>Chordata</taxon>
        <taxon>Craniata</taxon>
        <taxon>Vertebrata</taxon>
        <taxon>Euteleostomi</taxon>
        <taxon>Actinopterygii</taxon>
        <taxon>Neopterygii</taxon>
        <taxon>Teleostei</taxon>
        <taxon>Notacanthiformes</taxon>
        <taxon>Halosauridae</taxon>
        <taxon>Aldrovandia</taxon>
    </lineage>
</organism>
<keyword evidence="3" id="KW-1185">Reference proteome</keyword>